<reference evidence="13" key="1">
    <citation type="submission" date="2019-04" db="EMBL/GenBank/DDBJ databases">
        <authorList>
            <consortium name="Science for Life Laboratories"/>
        </authorList>
    </citation>
    <scope>NUCLEOTIDE SEQUENCE</scope>
    <source>
        <strain evidence="13">MBLW1</strain>
    </source>
</reference>
<evidence type="ECO:0000256" key="4">
    <source>
        <dbReference type="ARBA" id="ARBA00022679"/>
    </source>
</evidence>
<dbReference type="PROSITE" id="PS50109">
    <property type="entry name" value="HIS_KIN"/>
    <property type="match status" value="1"/>
</dbReference>
<dbReference type="SMART" id="SM00387">
    <property type="entry name" value="HATPase_c"/>
    <property type="match status" value="1"/>
</dbReference>
<keyword evidence="6 13" id="KW-0418">Kinase</keyword>
<dbReference type="InterPro" id="IPR003594">
    <property type="entry name" value="HATPase_dom"/>
</dbReference>
<dbReference type="PRINTS" id="PR00344">
    <property type="entry name" value="BCTRLSENSOR"/>
</dbReference>
<evidence type="ECO:0000256" key="7">
    <source>
        <dbReference type="ARBA" id="ARBA00022840"/>
    </source>
</evidence>
<dbReference type="PANTHER" id="PTHR43065">
    <property type="entry name" value="SENSOR HISTIDINE KINASE"/>
    <property type="match status" value="1"/>
</dbReference>
<keyword evidence="5" id="KW-0547">Nucleotide-binding</keyword>
<feature type="compositionally biased region" description="Pro residues" evidence="10">
    <location>
        <begin position="1"/>
        <end position="16"/>
    </location>
</feature>
<keyword evidence="11" id="KW-0472">Membrane</keyword>
<evidence type="ECO:0000256" key="5">
    <source>
        <dbReference type="ARBA" id="ARBA00022741"/>
    </source>
</evidence>
<dbReference type="PANTHER" id="PTHR43065:SF10">
    <property type="entry name" value="PEROXIDE STRESS-ACTIVATED HISTIDINE KINASE MAK3"/>
    <property type="match status" value="1"/>
</dbReference>
<dbReference type="EMBL" id="LR593887">
    <property type="protein sequence ID" value="VTR99065.1"/>
    <property type="molecule type" value="Genomic_DNA"/>
</dbReference>
<sequence length="558" mass="63574">MSQPIDAPPDSTPPPSSTGAGIPHPETGRIADASDHPSGPLRYVGALLPLALTWMGLVAWLAVTLVDRANWNQQSDRSNLIEWLTQTSIFRKPLPDLATDWSNERRKHPDEISETALDLHREMIREHLNALVDPTRMFANQLLGFLEMYRIRIEDRSGINSGSDSRLATEIEWKSQLPVPRRQGPGQVQDLEIALGNQLVLSCSYRMHVMDTLETLEQQRRLYGWLVMGLVVSASVLGAYWIYRFLSRERRRELAALQKSAELEHRDREMLQMKLEAAQQEGRAADAERRELLLRSNLFASIGVMAGSYAHNIKNLLVRPNDLLTRCMGESNLQESQVQMLQEVRQTLNTVTDRLQEILRTVRRDPSQVTIERLDLVTLNQDIVRNWETIAREKWRVDLYWNCENSPIWVAGDRSHLLQAIENLIFNSRDAFFQMRKHIRDQADSISDRDQRRKAVLAAVEQRGRIEISLKRDADTAILTVRDNGIGMTPDVLARCTEPHFSTKRDNAIFQGLSSGMGLGLSFVAMTLEKQNARMEIESQPLQGTTFRLIFPLDSTGS</sequence>
<keyword evidence="11" id="KW-1133">Transmembrane helix</keyword>
<comment type="catalytic activity">
    <reaction evidence="1">
        <text>ATP + protein L-histidine = ADP + protein N-phospho-L-histidine.</text>
        <dbReference type="EC" id="2.7.13.3"/>
    </reaction>
</comment>
<dbReference type="InterPro" id="IPR036890">
    <property type="entry name" value="HATPase_C_sf"/>
</dbReference>
<accession>A0A6C2YKA4</accession>
<keyword evidence="4" id="KW-0808">Transferase</keyword>
<evidence type="ECO:0000256" key="8">
    <source>
        <dbReference type="ARBA" id="ARBA00023012"/>
    </source>
</evidence>
<protein>
    <recommendedName>
        <fullName evidence="2">histidine kinase</fullName>
        <ecNumber evidence="2">2.7.13.3</ecNumber>
    </recommendedName>
</protein>
<dbReference type="EMBL" id="LR586016">
    <property type="protein sequence ID" value="VIP01659.1"/>
    <property type="molecule type" value="Genomic_DNA"/>
</dbReference>
<dbReference type="Pfam" id="PF02518">
    <property type="entry name" value="HATPase_c"/>
    <property type="match status" value="1"/>
</dbReference>
<keyword evidence="8" id="KW-0902">Two-component regulatory system</keyword>
<dbReference type="EC" id="2.7.13.3" evidence="2"/>
<dbReference type="SUPFAM" id="SSF55874">
    <property type="entry name" value="ATPase domain of HSP90 chaperone/DNA topoisomerase II/histidine kinase"/>
    <property type="match status" value="1"/>
</dbReference>
<organism evidence="13">
    <name type="scientific">Tuwongella immobilis</name>
    <dbReference type="NCBI Taxonomy" id="692036"/>
    <lineage>
        <taxon>Bacteria</taxon>
        <taxon>Pseudomonadati</taxon>
        <taxon>Planctomycetota</taxon>
        <taxon>Planctomycetia</taxon>
        <taxon>Gemmatales</taxon>
        <taxon>Gemmataceae</taxon>
        <taxon>Tuwongella</taxon>
    </lineage>
</organism>
<evidence type="ECO:0000256" key="1">
    <source>
        <dbReference type="ARBA" id="ARBA00000085"/>
    </source>
</evidence>
<dbReference type="InterPro" id="IPR005467">
    <property type="entry name" value="His_kinase_dom"/>
</dbReference>
<dbReference type="AlphaFoldDB" id="A0A6C2YKA4"/>
<dbReference type="Gene3D" id="3.30.565.10">
    <property type="entry name" value="Histidine kinase-like ATPase, C-terminal domain"/>
    <property type="match status" value="1"/>
</dbReference>
<dbReference type="InParanoid" id="A0A6C2YKA4"/>
<feature type="coiled-coil region" evidence="9">
    <location>
        <begin position="261"/>
        <end position="295"/>
    </location>
</feature>
<evidence type="ECO:0000256" key="3">
    <source>
        <dbReference type="ARBA" id="ARBA00022553"/>
    </source>
</evidence>
<feature type="region of interest" description="Disordered" evidence="10">
    <location>
        <begin position="1"/>
        <end position="34"/>
    </location>
</feature>
<evidence type="ECO:0000256" key="9">
    <source>
        <dbReference type="SAM" id="Coils"/>
    </source>
</evidence>
<evidence type="ECO:0000256" key="6">
    <source>
        <dbReference type="ARBA" id="ARBA00022777"/>
    </source>
</evidence>
<name>A0A6C2YKA4_9BACT</name>
<feature type="transmembrane region" description="Helical" evidence="11">
    <location>
        <begin position="222"/>
        <end position="243"/>
    </location>
</feature>
<keyword evidence="3" id="KW-0597">Phosphoprotein</keyword>
<gene>
    <name evidence="13" type="ORF">GMBLW1_23010</name>
</gene>
<feature type="domain" description="Histidine kinase" evidence="12">
    <location>
        <begin position="308"/>
        <end position="555"/>
    </location>
</feature>
<evidence type="ECO:0000256" key="2">
    <source>
        <dbReference type="ARBA" id="ARBA00012438"/>
    </source>
</evidence>
<dbReference type="GO" id="GO:0005524">
    <property type="term" value="F:ATP binding"/>
    <property type="evidence" value="ECO:0007669"/>
    <property type="project" value="UniProtKB-KW"/>
</dbReference>
<evidence type="ECO:0000256" key="11">
    <source>
        <dbReference type="SAM" id="Phobius"/>
    </source>
</evidence>
<evidence type="ECO:0000256" key="10">
    <source>
        <dbReference type="SAM" id="MobiDB-lite"/>
    </source>
</evidence>
<proteinExistence type="predicted"/>
<dbReference type="RefSeq" id="WP_162656873.1">
    <property type="nucleotide sequence ID" value="NZ_LR593887.1"/>
</dbReference>
<evidence type="ECO:0000313" key="14">
    <source>
        <dbReference type="Proteomes" id="UP000464378"/>
    </source>
</evidence>
<dbReference type="Proteomes" id="UP000464378">
    <property type="component" value="Chromosome"/>
</dbReference>
<evidence type="ECO:0000259" key="12">
    <source>
        <dbReference type="PROSITE" id="PS50109"/>
    </source>
</evidence>
<evidence type="ECO:0000313" key="13">
    <source>
        <dbReference type="EMBL" id="VIP01659.1"/>
    </source>
</evidence>
<keyword evidence="9" id="KW-0175">Coiled coil</keyword>
<dbReference type="GO" id="GO:0000160">
    <property type="term" value="P:phosphorelay signal transduction system"/>
    <property type="evidence" value="ECO:0007669"/>
    <property type="project" value="UniProtKB-KW"/>
</dbReference>
<feature type="transmembrane region" description="Helical" evidence="11">
    <location>
        <begin position="43"/>
        <end position="66"/>
    </location>
</feature>
<dbReference type="InterPro" id="IPR004358">
    <property type="entry name" value="Sig_transdc_His_kin-like_C"/>
</dbReference>
<dbReference type="GO" id="GO:0004673">
    <property type="term" value="F:protein histidine kinase activity"/>
    <property type="evidence" value="ECO:0007669"/>
    <property type="project" value="UniProtKB-EC"/>
</dbReference>
<keyword evidence="14" id="KW-1185">Reference proteome</keyword>
<keyword evidence="11" id="KW-0812">Transmembrane</keyword>
<keyword evidence="7" id="KW-0067">ATP-binding</keyword>
<dbReference type="KEGG" id="tim:GMBLW1_23010"/>